<protein>
    <submittedName>
        <fullName evidence="2">Uncharacterized protein</fullName>
    </submittedName>
</protein>
<name>A0A067CGF1_SAPPC</name>
<dbReference type="OrthoDB" id="65685at2759"/>
<evidence type="ECO:0000313" key="2">
    <source>
        <dbReference type="EMBL" id="KDO29583.1"/>
    </source>
</evidence>
<evidence type="ECO:0000256" key="1">
    <source>
        <dbReference type="SAM" id="Phobius"/>
    </source>
</evidence>
<keyword evidence="1" id="KW-0472">Membrane</keyword>
<dbReference type="EMBL" id="KK583205">
    <property type="protein sequence ID" value="KDO29583.1"/>
    <property type="molecule type" value="Genomic_DNA"/>
</dbReference>
<reference evidence="2 3" key="1">
    <citation type="journal article" date="2013" name="PLoS Genet.">
        <title>Distinctive expansion of potential virulence genes in the genome of the oomycete fish pathogen Saprolegnia parasitica.</title>
        <authorList>
            <person name="Jiang R.H."/>
            <person name="de Bruijn I."/>
            <person name="Haas B.J."/>
            <person name="Belmonte R."/>
            <person name="Lobach L."/>
            <person name="Christie J."/>
            <person name="van den Ackerveken G."/>
            <person name="Bottin A."/>
            <person name="Bulone V."/>
            <person name="Diaz-Moreno S.M."/>
            <person name="Dumas B."/>
            <person name="Fan L."/>
            <person name="Gaulin E."/>
            <person name="Govers F."/>
            <person name="Grenville-Briggs L.J."/>
            <person name="Horner N.R."/>
            <person name="Levin J.Z."/>
            <person name="Mammella M."/>
            <person name="Meijer H.J."/>
            <person name="Morris P."/>
            <person name="Nusbaum C."/>
            <person name="Oome S."/>
            <person name="Phillips A.J."/>
            <person name="van Rooyen D."/>
            <person name="Rzeszutek E."/>
            <person name="Saraiva M."/>
            <person name="Secombes C.J."/>
            <person name="Seidl M.F."/>
            <person name="Snel B."/>
            <person name="Stassen J.H."/>
            <person name="Sykes S."/>
            <person name="Tripathy S."/>
            <person name="van den Berg H."/>
            <person name="Vega-Arreguin J.C."/>
            <person name="Wawra S."/>
            <person name="Young S.K."/>
            <person name="Zeng Q."/>
            <person name="Dieguez-Uribeondo J."/>
            <person name="Russ C."/>
            <person name="Tyler B.M."/>
            <person name="van West P."/>
        </authorList>
    </citation>
    <scope>NUCLEOTIDE SEQUENCE [LARGE SCALE GENOMIC DNA]</scope>
    <source>
        <strain evidence="2 3">CBS 223.65</strain>
    </source>
</reference>
<gene>
    <name evidence="2" type="ORF">SPRG_05539</name>
</gene>
<keyword evidence="1" id="KW-0812">Transmembrane</keyword>
<keyword evidence="1" id="KW-1133">Transmembrane helix</keyword>
<dbReference type="RefSeq" id="XP_012199647.1">
    <property type="nucleotide sequence ID" value="XM_012344257.1"/>
</dbReference>
<organism evidence="2 3">
    <name type="scientific">Saprolegnia parasitica (strain CBS 223.65)</name>
    <dbReference type="NCBI Taxonomy" id="695850"/>
    <lineage>
        <taxon>Eukaryota</taxon>
        <taxon>Sar</taxon>
        <taxon>Stramenopiles</taxon>
        <taxon>Oomycota</taxon>
        <taxon>Saprolegniomycetes</taxon>
        <taxon>Saprolegniales</taxon>
        <taxon>Saprolegniaceae</taxon>
        <taxon>Saprolegnia</taxon>
    </lineage>
</organism>
<sequence length="276" mass="29234">MSASVGLVLGGGVSVLFGRVFYALRDDALGGVDVVRASLPFDSLPPVPATPGTTAYVQFTGRLARVNQPLYKSALARRVEAGAADAIRIRSVTYQVTEEVGRDGLVLQTEHQVASSEVGGNVAVDAHDGRRVVLSHPSYFSMLYRKGEDAFAPAKDTNISVLGGDEPRRKTLGYRTAERTIPNNDVVSGIGIVESALVYGETGAPTLAWTLAPPGHRHLQGRPSFVVYGGHEGLVQRQERSADALGAVGAMFTVVGLAMVMGGGYLFWSQHVGSKQ</sequence>
<feature type="transmembrane region" description="Helical" evidence="1">
    <location>
        <begin position="244"/>
        <end position="268"/>
    </location>
</feature>
<dbReference type="GeneID" id="24127930"/>
<dbReference type="VEuPathDB" id="FungiDB:SPRG_05539"/>
<keyword evidence="3" id="KW-1185">Reference proteome</keyword>
<dbReference type="Proteomes" id="UP000030745">
    <property type="component" value="Unassembled WGS sequence"/>
</dbReference>
<proteinExistence type="predicted"/>
<dbReference type="KEGG" id="spar:SPRG_05539"/>
<accession>A0A067CGF1</accession>
<evidence type="ECO:0000313" key="3">
    <source>
        <dbReference type="Proteomes" id="UP000030745"/>
    </source>
</evidence>
<dbReference type="OMA" id="MVMGGGY"/>
<dbReference type="AlphaFoldDB" id="A0A067CGF1"/>